<dbReference type="InterPro" id="IPR009091">
    <property type="entry name" value="RCC1/BLIP-II"/>
</dbReference>
<feature type="domain" description="Ubiquitin-like" evidence="1">
    <location>
        <begin position="1"/>
        <end position="75"/>
    </location>
</feature>
<dbReference type="EMBL" id="CAJNDS010001380">
    <property type="protein sequence ID" value="CAE7257110.1"/>
    <property type="molecule type" value="Genomic_DNA"/>
</dbReference>
<comment type="caution">
    <text evidence="2">The sequence shown here is derived from an EMBL/GenBank/DDBJ whole genome shotgun (WGS) entry which is preliminary data.</text>
</comment>
<dbReference type="Proteomes" id="UP000604046">
    <property type="component" value="Unassembled WGS sequence"/>
</dbReference>
<dbReference type="InterPro" id="IPR000626">
    <property type="entry name" value="Ubiquitin-like_dom"/>
</dbReference>
<proteinExistence type="predicted"/>
<name>A0A812M3I4_9DINO</name>
<evidence type="ECO:0000313" key="2">
    <source>
        <dbReference type="EMBL" id="CAE7257110.1"/>
    </source>
</evidence>
<sequence length="496" mass="54494">MLLHVSLLSGSTARVETAPSAVLADVRDRAEEVLDVGIQCLISPEGHPLDESRALSELGLADGASLGAVVRQASLASSQYAFAFALVRGNGDVVTWGDPSKGADAAAAAEIRGAVSVTATSRAFAALLRDGRVVTWGLREFGSDSSEVQEELRDVRGLCASYGAFAALRRDGQEQLWLEKHLNVGVALMNTTHVKYANLLTHFVSCKLGRSGGCWFASRKIFGKNNGTTVRLLHLIEGKLQRFPAVVFSSEAFAGFDARMWQYFVEMFHKSKPCFSAAVFHRASVDWLASSWMQSSRTTNAPKSWMQHLSQRMGNREPDQEGDVDFQLQLLNILRSMFPQAVHAASYDYLKEVNCSTASFLICNATLRKTGRSWETCRGEVNRRGVEIHKSPPLAAVDVVRLSRLVKNAMMNSTAAGHCKNLQIPIVESPEVIKAANSMPLRCDNLDGLFKAETDRWFARSGAQPPRSRSKPFCHVATDLLEPEHWRTIRSLLPGC</sequence>
<reference evidence="2" key="1">
    <citation type="submission" date="2021-02" db="EMBL/GenBank/DDBJ databases">
        <authorList>
            <person name="Dougan E. K."/>
            <person name="Rhodes N."/>
            <person name="Thang M."/>
            <person name="Chan C."/>
        </authorList>
    </citation>
    <scope>NUCLEOTIDE SEQUENCE</scope>
</reference>
<organism evidence="2 3">
    <name type="scientific">Symbiodinium natans</name>
    <dbReference type="NCBI Taxonomy" id="878477"/>
    <lineage>
        <taxon>Eukaryota</taxon>
        <taxon>Sar</taxon>
        <taxon>Alveolata</taxon>
        <taxon>Dinophyceae</taxon>
        <taxon>Suessiales</taxon>
        <taxon>Symbiodiniaceae</taxon>
        <taxon>Symbiodinium</taxon>
    </lineage>
</organism>
<dbReference type="AlphaFoldDB" id="A0A812M3I4"/>
<accession>A0A812M3I4</accession>
<dbReference type="PROSITE" id="PS50053">
    <property type="entry name" value="UBIQUITIN_2"/>
    <property type="match status" value="1"/>
</dbReference>
<gene>
    <name evidence="2" type="ORF">SNAT2548_LOCUS13249</name>
</gene>
<dbReference type="Gene3D" id="2.130.10.30">
    <property type="entry name" value="Regulator of chromosome condensation 1/beta-lactamase-inhibitor protein II"/>
    <property type="match status" value="1"/>
</dbReference>
<dbReference type="SUPFAM" id="SSF50985">
    <property type="entry name" value="RCC1/BLIP-II"/>
    <property type="match status" value="1"/>
</dbReference>
<keyword evidence="3" id="KW-1185">Reference proteome</keyword>
<protein>
    <recommendedName>
        <fullName evidence="1">Ubiquitin-like domain-containing protein</fullName>
    </recommendedName>
</protein>
<evidence type="ECO:0000313" key="3">
    <source>
        <dbReference type="Proteomes" id="UP000604046"/>
    </source>
</evidence>
<evidence type="ECO:0000259" key="1">
    <source>
        <dbReference type="PROSITE" id="PS50053"/>
    </source>
</evidence>